<sequence length="76" mass="8807">MAILDNRLTYLGKLDFLVFIISSHYVPKKLLPSTESGQFEPFWSPLLKKLFWIFSAEEDLPLNIPLDTFSRGGRTF</sequence>
<dbReference type="eggNOG" id="ENOG5033Z5V">
    <property type="taxonomic scope" value="Bacteria"/>
</dbReference>
<proteinExistence type="predicted"/>
<dbReference type="EMBL" id="AFHQ01000037">
    <property type="protein sequence ID" value="EGK59366.1"/>
    <property type="molecule type" value="Genomic_DNA"/>
</dbReference>
<dbReference type="AlphaFoldDB" id="F5RN43"/>
<dbReference type="Proteomes" id="UP000004067">
    <property type="component" value="Unassembled WGS sequence"/>
</dbReference>
<reference evidence="1 2" key="1">
    <citation type="submission" date="2011-04" db="EMBL/GenBank/DDBJ databases">
        <authorList>
            <person name="Muzny D."/>
            <person name="Qin X."/>
            <person name="Deng J."/>
            <person name="Jiang H."/>
            <person name="Liu Y."/>
            <person name="Qu J."/>
            <person name="Song X.-Z."/>
            <person name="Zhang L."/>
            <person name="Thornton R."/>
            <person name="Coyle M."/>
            <person name="Francisco L."/>
            <person name="Jackson L."/>
            <person name="Javaid M."/>
            <person name="Korchina V."/>
            <person name="Kovar C."/>
            <person name="Mata R."/>
            <person name="Mathew T."/>
            <person name="Ngo R."/>
            <person name="Nguyen L."/>
            <person name="Nguyen N."/>
            <person name="Okwuonu G."/>
            <person name="Ongeri F."/>
            <person name="Pham C."/>
            <person name="Simmons D."/>
            <person name="Wilczek-Boney K."/>
            <person name="Hale W."/>
            <person name="Jakkamsetti A."/>
            <person name="Pham P."/>
            <person name="Ruth R."/>
            <person name="San Lucas F."/>
            <person name="Warren J."/>
            <person name="Zhang J."/>
            <person name="Zhao Z."/>
            <person name="Zhou C."/>
            <person name="Zhu D."/>
            <person name="Lee S."/>
            <person name="Bess C."/>
            <person name="Blankenburg K."/>
            <person name="Forbes L."/>
            <person name="Fu Q."/>
            <person name="Gubbala S."/>
            <person name="Hirani K."/>
            <person name="Jayaseelan J.C."/>
            <person name="Lara F."/>
            <person name="Munidasa M."/>
            <person name="Palculict T."/>
            <person name="Patil S."/>
            <person name="Pu L.-L."/>
            <person name="Saada N."/>
            <person name="Tang L."/>
            <person name="Weissenberger G."/>
            <person name="Zhu Y."/>
            <person name="Hemphill L."/>
            <person name="Shang Y."/>
            <person name="Youmans B."/>
            <person name="Ayvaz T."/>
            <person name="Ross M."/>
            <person name="Santibanez J."/>
            <person name="Aqrawi P."/>
            <person name="Gross S."/>
            <person name="Joshi V."/>
            <person name="Fowler G."/>
            <person name="Nazareth L."/>
            <person name="Reid J."/>
            <person name="Worley K."/>
            <person name="Petrosino J."/>
            <person name="Highlander S."/>
            <person name="Gibbs R."/>
        </authorList>
    </citation>
    <scope>NUCLEOTIDE SEQUENCE [LARGE SCALE GENOMIC DNA]</scope>
    <source>
        <strain evidence="1 2">DSM 2778</strain>
    </source>
</reference>
<comment type="caution">
    <text evidence="1">The sequence shown here is derived from an EMBL/GenBank/DDBJ whole genome shotgun (WGS) entry which is preliminary data.</text>
</comment>
<keyword evidence="2" id="KW-1185">Reference proteome</keyword>
<evidence type="ECO:0000313" key="2">
    <source>
        <dbReference type="Proteomes" id="UP000004067"/>
    </source>
</evidence>
<protein>
    <submittedName>
        <fullName evidence="1">Uncharacterized protein</fullName>
    </submittedName>
</protein>
<name>F5RN43_9FIRM</name>
<gene>
    <name evidence="1" type="ORF">HMPREF9081_1679</name>
</gene>
<dbReference type="HOGENOM" id="CLU_2647890_0_0_9"/>
<evidence type="ECO:0000313" key="1">
    <source>
        <dbReference type="EMBL" id="EGK59366.1"/>
    </source>
</evidence>
<organism evidence="1 2">
    <name type="scientific">Centipeda periodontii DSM 2778</name>
    <dbReference type="NCBI Taxonomy" id="888060"/>
    <lineage>
        <taxon>Bacteria</taxon>
        <taxon>Bacillati</taxon>
        <taxon>Bacillota</taxon>
        <taxon>Negativicutes</taxon>
        <taxon>Selenomonadales</taxon>
        <taxon>Selenomonadaceae</taxon>
        <taxon>Centipeda</taxon>
    </lineage>
</organism>
<accession>F5RN43</accession>
<dbReference type="STRING" id="888060.HMPREF9081_1679"/>